<protein>
    <recommendedName>
        <fullName evidence="10">L,D-TPase catalytic domain-containing protein</fullName>
    </recommendedName>
</protein>
<comment type="pathway">
    <text evidence="1 9">Cell wall biogenesis; peptidoglycan biosynthesis.</text>
</comment>
<keyword evidence="12" id="KW-1185">Reference proteome</keyword>
<evidence type="ECO:0000256" key="9">
    <source>
        <dbReference type="PROSITE-ProRule" id="PRU01373"/>
    </source>
</evidence>
<evidence type="ECO:0000256" key="5">
    <source>
        <dbReference type="ARBA" id="ARBA00022801"/>
    </source>
</evidence>
<comment type="similarity">
    <text evidence="2">Belongs to the YkuD family.</text>
</comment>
<evidence type="ECO:0000256" key="6">
    <source>
        <dbReference type="ARBA" id="ARBA00022960"/>
    </source>
</evidence>
<dbReference type="GO" id="GO:0008360">
    <property type="term" value="P:regulation of cell shape"/>
    <property type="evidence" value="ECO:0007669"/>
    <property type="project" value="UniProtKB-UniRule"/>
</dbReference>
<name>A0A3S9T1X4_9FIRM</name>
<dbReference type="AlphaFoldDB" id="A0A3S9T1X4"/>
<evidence type="ECO:0000313" key="12">
    <source>
        <dbReference type="Proteomes" id="UP000267250"/>
    </source>
</evidence>
<dbReference type="OrthoDB" id="9787225at2"/>
<dbReference type="GO" id="GO:0018104">
    <property type="term" value="P:peptidoglycan-protein cross-linking"/>
    <property type="evidence" value="ECO:0007669"/>
    <property type="project" value="TreeGrafter"/>
</dbReference>
<evidence type="ECO:0000256" key="2">
    <source>
        <dbReference type="ARBA" id="ARBA00005992"/>
    </source>
</evidence>
<evidence type="ECO:0000313" key="11">
    <source>
        <dbReference type="EMBL" id="AZR74495.1"/>
    </source>
</evidence>
<dbReference type="GO" id="GO:0071555">
    <property type="term" value="P:cell wall organization"/>
    <property type="evidence" value="ECO:0007669"/>
    <property type="project" value="UniProtKB-UniRule"/>
</dbReference>
<dbReference type="PANTHER" id="PTHR30582">
    <property type="entry name" value="L,D-TRANSPEPTIDASE"/>
    <property type="match status" value="1"/>
</dbReference>
<gene>
    <name evidence="11" type="ORF">BBF96_14540</name>
</gene>
<dbReference type="Gene3D" id="2.40.440.10">
    <property type="entry name" value="L,D-transpeptidase catalytic domain-like"/>
    <property type="match status" value="1"/>
</dbReference>
<keyword evidence="8 9" id="KW-0961">Cell wall biogenesis/degradation</keyword>
<keyword evidence="4" id="KW-0808">Transferase</keyword>
<dbReference type="InterPro" id="IPR050979">
    <property type="entry name" value="LD-transpeptidase"/>
</dbReference>
<proteinExistence type="inferred from homology"/>
<evidence type="ECO:0000256" key="7">
    <source>
        <dbReference type="ARBA" id="ARBA00022984"/>
    </source>
</evidence>
<keyword evidence="6 9" id="KW-0133">Cell shape</keyword>
<feature type="active site" description="Proton donor/acceptor" evidence="9">
    <location>
        <position position="68"/>
    </location>
</feature>
<dbReference type="GO" id="GO:0005576">
    <property type="term" value="C:extracellular region"/>
    <property type="evidence" value="ECO:0007669"/>
    <property type="project" value="TreeGrafter"/>
</dbReference>
<evidence type="ECO:0000256" key="3">
    <source>
        <dbReference type="ARBA" id="ARBA00022676"/>
    </source>
</evidence>
<reference evidence="11 12" key="1">
    <citation type="submission" date="2016-07" db="EMBL/GenBank/DDBJ databases">
        <title>Genome and transcriptome analysis of iron-reducing fermentative bacteria Anoxybacter fermentans.</title>
        <authorList>
            <person name="Zeng X."/>
            <person name="Shao Z."/>
        </authorList>
    </citation>
    <scope>NUCLEOTIDE SEQUENCE [LARGE SCALE GENOMIC DNA]</scope>
    <source>
        <strain evidence="11 12">DY22613</strain>
    </source>
</reference>
<sequence length="112" mass="12392">MRKIVVSLAERRLYLFENGRIIRSYPVAIGKPSTPTPTGEYSIRHKLKNPGGPFGTRWMSFKSHYGIHGTNSPGLIGQAVSHGCIRMLNKDIEELYDLVQVGTPVKIIAGSL</sequence>
<feature type="active site" description="Nucleophile" evidence="9">
    <location>
        <position position="84"/>
    </location>
</feature>
<dbReference type="CDD" id="cd16913">
    <property type="entry name" value="YkuD_like"/>
    <property type="match status" value="1"/>
</dbReference>
<evidence type="ECO:0000256" key="8">
    <source>
        <dbReference type="ARBA" id="ARBA00023316"/>
    </source>
</evidence>
<dbReference type="PROSITE" id="PS52029">
    <property type="entry name" value="LD_TPASE"/>
    <property type="match status" value="1"/>
</dbReference>
<evidence type="ECO:0000256" key="4">
    <source>
        <dbReference type="ARBA" id="ARBA00022679"/>
    </source>
</evidence>
<accession>A0A3S9T1X4</accession>
<dbReference type="GO" id="GO:0071972">
    <property type="term" value="F:peptidoglycan L,D-transpeptidase activity"/>
    <property type="evidence" value="ECO:0007669"/>
    <property type="project" value="TreeGrafter"/>
</dbReference>
<dbReference type="UniPathway" id="UPA00219"/>
<dbReference type="InterPro" id="IPR038063">
    <property type="entry name" value="Transpep_catalytic_dom"/>
</dbReference>
<feature type="domain" description="L,D-TPase catalytic" evidence="10">
    <location>
        <begin position="2"/>
        <end position="108"/>
    </location>
</feature>
<dbReference type="SUPFAM" id="SSF141523">
    <property type="entry name" value="L,D-transpeptidase catalytic domain-like"/>
    <property type="match status" value="1"/>
</dbReference>
<dbReference type="PANTHER" id="PTHR30582:SF24">
    <property type="entry name" value="L,D-TRANSPEPTIDASE ERFK_SRFK-RELATED"/>
    <property type="match status" value="1"/>
</dbReference>
<organism evidence="11 12">
    <name type="scientific">Anoxybacter fermentans</name>
    <dbReference type="NCBI Taxonomy" id="1323375"/>
    <lineage>
        <taxon>Bacteria</taxon>
        <taxon>Bacillati</taxon>
        <taxon>Bacillota</taxon>
        <taxon>Clostridia</taxon>
        <taxon>Halanaerobiales</taxon>
        <taxon>Anoxybacter</taxon>
    </lineage>
</organism>
<dbReference type="KEGG" id="aft:BBF96_14540"/>
<evidence type="ECO:0000259" key="10">
    <source>
        <dbReference type="PROSITE" id="PS52029"/>
    </source>
</evidence>
<keyword evidence="5" id="KW-0378">Hydrolase</keyword>
<keyword evidence="3" id="KW-0328">Glycosyltransferase</keyword>
<evidence type="ECO:0000256" key="1">
    <source>
        <dbReference type="ARBA" id="ARBA00004752"/>
    </source>
</evidence>
<dbReference type="EMBL" id="CP016379">
    <property type="protein sequence ID" value="AZR74495.1"/>
    <property type="molecule type" value="Genomic_DNA"/>
</dbReference>
<dbReference type="Proteomes" id="UP000267250">
    <property type="component" value="Chromosome"/>
</dbReference>
<dbReference type="InterPro" id="IPR005490">
    <property type="entry name" value="LD_TPept_cat_dom"/>
</dbReference>
<dbReference type="Pfam" id="PF03734">
    <property type="entry name" value="YkuD"/>
    <property type="match status" value="1"/>
</dbReference>
<keyword evidence="7 9" id="KW-0573">Peptidoglycan synthesis</keyword>
<dbReference type="GO" id="GO:0016757">
    <property type="term" value="F:glycosyltransferase activity"/>
    <property type="evidence" value="ECO:0007669"/>
    <property type="project" value="UniProtKB-KW"/>
</dbReference>